<dbReference type="InterPro" id="IPR036388">
    <property type="entry name" value="WH-like_DNA-bd_sf"/>
</dbReference>
<sequence>MISQSHMNIRRTGGMPEAGPVHARRSQSGGAPTVPDAFVVEAALHLLAEHLEQGLAVTDRSGRPYFLNRAAQSLIDRGLLRLEHGGLRGAGPEDSATLRRVIDRCAAGQRGAAVRLDGPDGTLLVAACAIPGAFRPIAEGAVLLRLIDPAAPRLPDPGVLQDQFGFTPAEAALAIDILAGNDLAASATRRQITRNTARVHLRHLFEKTGTRRQAELMRLLLLCPQPIAGV</sequence>
<dbReference type="GO" id="GO:0006355">
    <property type="term" value="P:regulation of DNA-templated transcription"/>
    <property type="evidence" value="ECO:0007669"/>
    <property type="project" value="InterPro"/>
</dbReference>
<dbReference type="RefSeq" id="WP_043389287.1">
    <property type="nucleotide sequence ID" value="NZ_CP003811.1"/>
</dbReference>
<dbReference type="Proteomes" id="UP000029492">
    <property type="component" value="Chromosome"/>
</dbReference>
<evidence type="ECO:0000313" key="3">
    <source>
        <dbReference type="EMBL" id="AIQ89518.1"/>
    </source>
</evidence>
<dbReference type="eggNOG" id="COG2771">
    <property type="taxonomic scope" value="Bacteria"/>
</dbReference>
<dbReference type="STRING" id="693986.MOC_1763"/>
<dbReference type="AlphaFoldDB" id="A0A089NUK3"/>
<dbReference type="SMART" id="SM00421">
    <property type="entry name" value="HTH_LUXR"/>
    <property type="match status" value="1"/>
</dbReference>
<proteinExistence type="predicted"/>
<dbReference type="GO" id="GO:0003677">
    <property type="term" value="F:DNA binding"/>
    <property type="evidence" value="ECO:0007669"/>
    <property type="project" value="InterPro"/>
</dbReference>
<evidence type="ECO:0000313" key="4">
    <source>
        <dbReference type="Proteomes" id="UP000029492"/>
    </source>
</evidence>
<protein>
    <submittedName>
        <fullName evidence="3">LuxR family transcriptional regulator</fullName>
    </submittedName>
</protein>
<name>A0A089NUK3_9HYPH</name>
<dbReference type="HOGENOM" id="CLU_1218614_0_0_5"/>
<dbReference type="KEGG" id="mor:MOC_1763"/>
<organism evidence="3 4">
    <name type="scientific">Methylobacterium oryzae CBMB20</name>
    <dbReference type="NCBI Taxonomy" id="693986"/>
    <lineage>
        <taxon>Bacteria</taxon>
        <taxon>Pseudomonadati</taxon>
        <taxon>Pseudomonadota</taxon>
        <taxon>Alphaproteobacteria</taxon>
        <taxon>Hyphomicrobiales</taxon>
        <taxon>Methylobacteriaceae</taxon>
        <taxon>Methylobacterium</taxon>
    </lineage>
</organism>
<feature type="region of interest" description="Disordered" evidence="1">
    <location>
        <begin position="1"/>
        <end position="32"/>
    </location>
</feature>
<dbReference type="Gene3D" id="1.10.10.10">
    <property type="entry name" value="Winged helix-like DNA-binding domain superfamily/Winged helix DNA-binding domain"/>
    <property type="match status" value="1"/>
</dbReference>
<dbReference type="GeneID" id="96606379"/>
<dbReference type="EMBL" id="CP003811">
    <property type="protein sequence ID" value="AIQ89518.1"/>
    <property type="molecule type" value="Genomic_DNA"/>
</dbReference>
<dbReference type="InterPro" id="IPR000792">
    <property type="entry name" value="Tscrpt_reg_LuxR_C"/>
</dbReference>
<evidence type="ECO:0000259" key="2">
    <source>
        <dbReference type="SMART" id="SM00421"/>
    </source>
</evidence>
<reference evidence="3 4" key="1">
    <citation type="journal article" date="2014" name="PLoS ONE">
        <title>Genome Information of Methylobacterium oryzae, a Plant-Probiotic Methylotroph in the Phyllosphere.</title>
        <authorList>
            <person name="Kwak M.J."/>
            <person name="Jeong H."/>
            <person name="Madhaiyan M."/>
            <person name="Lee Y."/>
            <person name="Sa T.M."/>
            <person name="Oh T.K."/>
            <person name="Kim J.F."/>
        </authorList>
    </citation>
    <scope>NUCLEOTIDE SEQUENCE [LARGE SCALE GENOMIC DNA]</scope>
    <source>
        <strain evidence="3 4">CBMB20</strain>
    </source>
</reference>
<evidence type="ECO:0000256" key="1">
    <source>
        <dbReference type="SAM" id="MobiDB-lite"/>
    </source>
</evidence>
<dbReference type="InterPro" id="IPR016032">
    <property type="entry name" value="Sig_transdc_resp-reg_C-effctor"/>
</dbReference>
<keyword evidence="4" id="KW-1185">Reference proteome</keyword>
<feature type="domain" description="HTH luxR-type" evidence="2">
    <location>
        <begin position="163"/>
        <end position="220"/>
    </location>
</feature>
<dbReference type="SUPFAM" id="SSF46894">
    <property type="entry name" value="C-terminal effector domain of the bipartite response regulators"/>
    <property type="match status" value="1"/>
</dbReference>
<accession>A0A089NUK3</accession>
<gene>
    <name evidence="3" type="ORF">MOC_1763</name>
</gene>